<dbReference type="PANTHER" id="PTHR24269:SF16">
    <property type="entry name" value="PROTEIN SLG1"/>
    <property type="match status" value="1"/>
</dbReference>
<dbReference type="InterPro" id="IPR051836">
    <property type="entry name" value="Kremen_rcpt"/>
</dbReference>
<evidence type="ECO:0000313" key="11">
    <source>
        <dbReference type="Proteomes" id="UP000215902"/>
    </source>
</evidence>
<feature type="signal peptide" evidence="8">
    <location>
        <begin position="1"/>
        <end position="15"/>
    </location>
</feature>
<feature type="domain" description="WSC" evidence="9">
    <location>
        <begin position="542"/>
        <end position="633"/>
    </location>
</feature>
<feature type="domain" description="WSC" evidence="9">
    <location>
        <begin position="125"/>
        <end position="214"/>
    </location>
</feature>
<feature type="domain" description="WSC" evidence="9">
    <location>
        <begin position="912"/>
        <end position="1001"/>
    </location>
</feature>
<feature type="compositionally biased region" description="Polar residues" evidence="7">
    <location>
        <begin position="841"/>
        <end position="868"/>
    </location>
</feature>
<feature type="chain" id="PRO_5012786156" description="WSC domain-containing protein" evidence="8">
    <location>
        <begin position="16"/>
        <end position="1483"/>
    </location>
</feature>
<dbReference type="STRING" id="282301.A0A267G580"/>
<evidence type="ECO:0000256" key="3">
    <source>
        <dbReference type="ARBA" id="ARBA00022729"/>
    </source>
</evidence>
<dbReference type="EMBL" id="NIVC01000545">
    <property type="protein sequence ID" value="PAA81170.1"/>
    <property type="molecule type" value="Genomic_DNA"/>
</dbReference>
<accession>A0A267G580</accession>
<name>A0A267G580_9PLAT</name>
<evidence type="ECO:0000256" key="7">
    <source>
        <dbReference type="SAM" id="MobiDB-lite"/>
    </source>
</evidence>
<dbReference type="OrthoDB" id="6125540at2759"/>
<dbReference type="GO" id="GO:0005886">
    <property type="term" value="C:plasma membrane"/>
    <property type="evidence" value="ECO:0007669"/>
    <property type="project" value="TreeGrafter"/>
</dbReference>
<feature type="domain" description="WSC" evidence="9">
    <location>
        <begin position="638"/>
        <end position="728"/>
    </location>
</feature>
<evidence type="ECO:0000259" key="9">
    <source>
        <dbReference type="PROSITE" id="PS51212"/>
    </source>
</evidence>
<dbReference type="PANTHER" id="PTHR24269">
    <property type="entry name" value="KREMEN PROTEIN"/>
    <property type="match status" value="1"/>
</dbReference>
<keyword evidence="11" id="KW-1185">Reference proteome</keyword>
<feature type="region of interest" description="Disordered" evidence="7">
    <location>
        <begin position="836"/>
        <end position="894"/>
    </location>
</feature>
<evidence type="ECO:0000256" key="4">
    <source>
        <dbReference type="ARBA" id="ARBA00022989"/>
    </source>
</evidence>
<organism evidence="10 11">
    <name type="scientific">Macrostomum lignano</name>
    <dbReference type="NCBI Taxonomy" id="282301"/>
    <lineage>
        <taxon>Eukaryota</taxon>
        <taxon>Metazoa</taxon>
        <taxon>Spiralia</taxon>
        <taxon>Lophotrochozoa</taxon>
        <taxon>Platyhelminthes</taxon>
        <taxon>Rhabditophora</taxon>
        <taxon>Macrostomorpha</taxon>
        <taxon>Macrostomida</taxon>
        <taxon>Macrostomidae</taxon>
        <taxon>Macrostomum</taxon>
    </lineage>
</organism>
<keyword evidence="4" id="KW-1133">Transmembrane helix</keyword>
<feature type="domain" description="WSC" evidence="9">
    <location>
        <begin position="733"/>
        <end position="823"/>
    </location>
</feature>
<evidence type="ECO:0000256" key="1">
    <source>
        <dbReference type="ARBA" id="ARBA00004167"/>
    </source>
</evidence>
<dbReference type="SMART" id="SM00321">
    <property type="entry name" value="WSC"/>
    <property type="match status" value="13"/>
</dbReference>
<evidence type="ECO:0000313" key="10">
    <source>
        <dbReference type="EMBL" id="PAA81170.1"/>
    </source>
</evidence>
<feature type="domain" description="WSC" evidence="9">
    <location>
        <begin position="313"/>
        <end position="403"/>
    </location>
</feature>
<proteinExistence type="predicted"/>
<feature type="domain" description="WSC" evidence="9">
    <location>
        <begin position="219"/>
        <end position="308"/>
    </location>
</feature>
<evidence type="ECO:0000256" key="5">
    <source>
        <dbReference type="ARBA" id="ARBA00023136"/>
    </source>
</evidence>
<dbReference type="InterPro" id="IPR002889">
    <property type="entry name" value="WSC_carb-bd"/>
</dbReference>
<feature type="domain" description="WSC" evidence="9">
    <location>
        <begin position="1100"/>
        <end position="1190"/>
    </location>
</feature>
<dbReference type="Proteomes" id="UP000215902">
    <property type="component" value="Unassembled WGS sequence"/>
</dbReference>
<keyword evidence="2" id="KW-0812">Transmembrane</keyword>
<feature type="domain" description="WSC" evidence="9">
    <location>
        <begin position="1194"/>
        <end position="1286"/>
    </location>
</feature>
<sequence length="1483" mass="162402">MRFVLLLCLVAAVASQDSTTEEALKAPTYTSLGCYRDTGERDLPLKAEVKATDVYRCRDVCRKLKYRYAGIQAASYCFCGNRYGRYGKSANTKCASKCAANKEQICGGGWHNSVYATGLTVEQASLKTLGCFIDTGDRDLPFHSAGTTDVNSCVKRCGNLGYKYAGLQAGAYCFCGKSYGKHGKALDADCATPCSVNKKQICGGTWRNLIYETEYTPSKRTYIGCFIDSSARDLPEHTHGVMSIQYCLNYCIKRGYKYFGLQYSSHCFCGNTYGRYGKGTEASCRMACNGKKDEICGAGWRNSVYATGIESMEFTSLGCYIDKGTRDLPWLAKSGAVNLNNCRYKCAAYGYLYFGVQNSNACFCGNSYGRYGKGADSSCNKACVGDKDQKCGGYYFNSIYRTNLKAHMGTASDHSAQEGSNHLERSLEQSVNSDRTGKLLDISEMKMRYFGCFKDAGERDLPQRGFLGTVDVHYCRWVCRGLRYRYFGLQSTSCFCGNHFGKYGQGAEGSCSIKCSANKNQMCGGGWYNNLYASGITVEEAKLTPLGCYVDKGDRDLPILSFSGSTVSINSCVKTCRDLGFKYAGTQAASYCFCGDKYGRYGKATDSDCHSRCSGNRRQICGGGWRNSVYATHADISVPSTLGCYKDQAVRDLTERPMVGKMSINRCRKLCRELGYKYAGVQYSNQCWCGNSYGRYGKVAESYCNLKCTGHKDQICGGALYNHIYESGKPEFVFKSFGCFNDKSVRDLPFLAKTGAITLNNCRQACWRYGYKYFGVQNSNHCFCGDKYNRYGQVEDVRCQKPCQGNKEQTCGDAWLNNIYATGIGSNDETEYIKEEVPTTEAPTTQAPVTEAPTTQAPVTEAPTTQAPVTEAPTEAPVTQAPEAPTTKAPEVIEGGGDNEISIEEETAPDSGVTEVGCYNNNENDRDLPDLVFTGSVTIQMCAKMCAERFYKYAALQAGVQCFCGDSYGKHGASTECNLRCRGNAQQICGGKSSITVYTTSVAWRLTSKGCFVDKPARDLTRLAISGAISVNLCFKHCQDLGYYYAGVQNSAQCFCGNRYNLYGRADETQCNMKCRGNKAQICGGAWRNNVYRTNFKATSRTAIGCYKDSTDRDLPDLVETGLMTVDLCINKCSELGYKYAGLQGGNACYCGDSYGRYGKGDSTVCTKACTGNNKQMCGGAGYNLIFDTSVAVNIQSLGCYVDQTKRDLPFWALKGAKVNVNRCWKTCRLYGFLYFGVQNGDECRCGNKYGAYGKSSNTDDCNMKCSGNKAQTCGGSFAQNIYATGLHSESVIISQGISTSTTISGDKDEIIGGNITSIGSRSSGNETSIEYMWSIITYTDLLPLSFGCYKDAANRDLPVKAASAGDMTVKSCVMMCEKKGFAFAGLQNSIECWCGNQFGRYGPLSSDKCNKACGGQSEVMCGGDWANTIFSTSIGELQTIVYNYMPKTIVHTITTITYYDENGNPISSSTSTSTEEHPYYYK</sequence>
<evidence type="ECO:0000256" key="8">
    <source>
        <dbReference type="SAM" id="SignalP"/>
    </source>
</evidence>
<dbReference type="PROSITE" id="PS51212">
    <property type="entry name" value="WSC"/>
    <property type="match status" value="13"/>
</dbReference>
<protein>
    <recommendedName>
        <fullName evidence="9">WSC domain-containing protein</fullName>
    </recommendedName>
</protein>
<feature type="domain" description="WSC" evidence="9">
    <location>
        <begin position="446"/>
        <end position="535"/>
    </location>
</feature>
<feature type="domain" description="WSC" evidence="9">
    <location>
        <begin position="1343"/>
        <end position="1434"/>
    </location>
</feature>
<keyword evidence="3 8" id="KW-0732">Signal</keyword>
<comment type="subcellular location">
    <subcellularLocation>
        <location evidence="1">Membrane</location>
        <topology evidence="1">Single-pass membrane protein</topology>
    </subcellularLocation>
</comment>
<evidence type="ECO:0000256" key="6">
    <source>
        <dbReference type="ARBA" id="ARBA00023180"/>
    </source>
</evidence>
<evidence type="ECO:0000256" key="2">
    <source>
        <dbReference type="ARBA" id="ARBA00022692"/>
    </source>
</evidence>
<feature type="domain" description="WSC" evidence="9">
    <location>
        <begin position="28"/>
        <end position="118"/>
    </location>
</feature>
<reference evidence="10 11" key="1">
    <citation type="submission" date="2017-06" db="EMBL/GenBank/DDBJ databases">
        <title>A platform for efficient transgenesis in Macrostomum lignano, a flatworm model organism for stem cell research.</title>
        <authorList>
            <person name="Berezikov E."/>
        </authorList>
    </citation>
    <scope>NUCLEOTIDE SEQUENCE [LARGE SCALE GENOMIC DNA]</scope>
    <source>
        <strain evidence="10">DV1</strain>
        <tissue evidence="10">Whole organism</tissue>
    </source>
</reference>
<keyword evidence="5" id="KW-0472">Membrane</keyword>
<keyword evidence="6" id="KW-0325">Glycoprotein</keyword>
<feature type="domain" description="WSC" evidence="9">
    <location>
        <begin position="1005"/>
        <end position="1095"/>
    </location>
</feature>
<comment type="caution">
    <text evidence="10">The sequence shown here is derived from an EMBL/GenBank/DDBJ whole genome shotgun (WGS) entry which is preliminary data.</text>
</comment>
<dbReference type="Pfam" id="PF01822">
    <property type="entry name" value="WSC"/>
    <property type="match status" value="13"/>
</dbReference>
<gene>
    <name evidence="10" type="ORF">BOX15_Mlig032065g1</name>
</gene>